<dbReference type="Gene3D" id="3.40.50.1110">
    <property type="entry name" value="SGNH hydrolase"/>
    <property type="match status" value="1"/>
</dbReference>
<reference evidence="4" key="2">
    <citation type="submission" date="2025-08" db="UniProtKB">
        <authorList>
            <consortium name="RefSeq"/>
        </authorList>
    </citation>
    <scope>IDENTIFICATION</scope>
    <source>
        <tissue evidence="4">Seedling</tissue>
    </source>
</reference>
<dbReference type="Pfam" id="PF00657">
    <property type="entry name" value="Lipase_GDSL"/>
    <property type="match status" value="1"/>
</dbReference>
<gene>
    <name evidence="4" type="primary">LOC107403619</name>
</gene>
<evidence type="ECO:0000313" key="3">
    <source>
        <dbReference type="Proteomes" id="UP001652623"/>
    </source>
</evidence>
<name>A0A6P3YQP0_ZIZJJ</name>
<feature type="chain" id="PRO_5045353338" evidence="2">
    <location>
        <begin position="25"/>
        <end position="351"/>
    </location>
</feature>
<reference evidence="3" key="1">
    <citation type="submission" date="2025-05" db="UniProtKB">
        <authorList>
            <consortium name="RefSeq"/>
        </authorList>
    </citation>
    <scope>NUCLEOTIDE SEQUENCE [LARGE SCALE GENOMIC DNA]</scope>
</reference>
<feature type="signal peptide" evidence="2">
    <location>
        <begin position="1"/>
        <end position="24"/>
    </location>
</feature>
<dbReference type="SUPFAM" id="SSF52266">
    <property type="entry name" value="SGNH hydrolase"/>
    <property type="match status" value="1"/>
</dbReference>
<evidence type="ECO:0000256" key="2">
    <source>
        <dbReference type="SAM" id="SignalP"/>
    </source>
</evidence>
<dbReference type="CDD" id="cd01837">
    <property type="entry name" value="SGNH_plant_lipase_like"/>
    <property type="match status" value="1"/>
</dbReference>
<dbReference type="PANTHER" id="PTHR45642">
    <property type="entry name" value="GDSL ESTERASE/LIPASE EXL3"/>
    <property type="match status" value="1"/>
</dbReference>
<dbReference type="InParanoid" id="A0A6P3YQP0"/>
<proteinExistence type="inferred from homology"/>
<protein>
    <submittedName>
        <fullName evidence="4">GDSL esterase/lipase At4g26790</fullName>
    </submittedName>
</protein>
<dbReference type="AlphaFoldDB" id="A0A6P3YQP0"/>
<dbReference type="InterPro" id="IPR050592">
    <property type="entry name" value="GDSL_lipolytic_enzyme"/>
</dbReference>
<dbReference type="GeneID" id="107403619"/>
<comment type="similarity">
    <text evidence="1">Belongs to the 'GDSL' lipolytic enzyme family.</text>
</comment>
<dbReference type="KEGG" id="zju:107403619"/>
<keyword evidence="2" id="KW-0732">Signal</keyword>
<dbReference type="InterPro" id="IPR001087">
    <property type="entry name" value="GDSL"/>
</dbReference>
<sequence>MVAHKAIHFYLLTPLLLQILKIHAKVPAIIVFGDSSVDAGNNNQISTILKSNFQPYGRDFNGGQPTGRFSNGRIPTDFISEAMGIKPIIPAYLDPTYDIKDFATGVCFASAGTGYDNATSDVLSVIPLWKELEYYKEYQNELRDYLGNDKANEVLSEALYLISIGTNDFLENYYVIPGRSSEFSIEEYQNFLVGIAGDFITALYQLGARKVSIGGLPPMGCLPLERTMNILYGSGCIEEYNDVAKNFNKKLQGLVAKLKMELGVQLVLSNVYDILSEMIQKPNSFGFEDAATACCGTGLFEMGYLCDKLINPFTCSDASKYVFWDSFHPTEKSNAIIADHVLKTSLAQFLM</sequence>
<dbReference type="RefSeq" id="XP_015866021.3">
    <property type="nucleotide sequence ID" value="XM_016010535.4"/>
</dbReference>
<keyword evidence="3" id="KW-1185">Reference proteome</keyword>
<dbReference type="PANTHER" id="PTHR45642:SF46">
    <property type="entry name" value="OS06G0636700 PROTEIN"/>
    <property type="match status" value="1"/>
</dbReference>
<organism evidence="3 4">
    <name type="scientific">Ziziphus jujuba</name>
    <name type="common">Chinese jujube</name>
    <name type="synonym">Ziziphus sativa</name>
    <dbReference type="NCBI Taxonomy" id="326968"/>
    <lineage>
        <taxon>Eukaryota</taxon>
        <taxon>Viridiplantae</taxon>
        <taxon>Streptophyta</taxon>
        <taxon>Embryophyta</taxon>
        <taxon>Tracheophyta</taxon>
        <taxon>Spermatophyta</taxon>
        <taxon>Magnoliopsida</taxon>
        <taxon>eudicotyledons</taxon>
        <taxon>Gunneridae</taxon>
        <taxon>Pentapetalae</taxon>
        <taxon>rosids</taxon>
        <taxon>fabids</taxon>
        <taxon>Rosales</taxon>
        <taxon>Rhamnaceae</taxon>
        <taxon>Paliureae</taxon>
        <taxon>Ziziphus</taxon>
    </lineage>
</organism>
<evidence type="ECO:0000313" key="4">
    <source>
        <dbReference type="RefSeq" id="XP_015866021.3"/>
    </source>
</evidence>
<dbReference type="InterPro" id="IPR036514">
    <property type="entry name" value="SGNH_hydro_sf"/>
</dbReference>
<dbReference type="Proteomes" id="UP001652623">
    <property type="component" value="Chromosome 1"/>
</dbReference>
<accession>A0A6P3YQP0</accession>
<dbReference type="FunCoup" id="A0A6P3YQP0">
    <property type="interactions" value="54"/>
</dbReference>
<dbReference type="InterPro" id="IPR035669">
    <property type="entry name" value="SGNH_plant_lipase-like"/>
</dbReference>
<dbReference type="GO" id="GO:0016788">
    <property type="term" value="F:hydrolase activity, acting on ester bonds"/>
    <property type="evidence" value="ECO:0007669"/>
    <property type="project" value="InterPro"/>
</dbReference>
<evidence type="ECO:0000256" key="1">
    <source>
        <dbReference type="ARBA" id="ARBA00008668"/>
    </source>
</evidence>